<dbReference type="GO" id="GO:0005886">
    <property type="term" value="C:plasma membrane"/>
    <property type="evidence" value="ECO:0007669"/>
    <property type="project" value="UniProtKB-SubCell"/>
</dbReference>
<dbReference type="Pfam" id="PF10699">
    <property type="entry name" value="HAP2-GCS1"/>
    <property type="match status" value="2"/>
</dbReference>
<proteinExistence type="inferred from homology"/>
<keyword evidence="7" id="KW-0446">Lipid-binding</keyword>
<evidence type="ECO:0000256" key="3">
    <source>
        <dbReference type="ARBA" id="ARBA00022475"/>
    </source>
</evidence>
<evidence type="ECO:0000256" key="7">
    <source>
        <dbReference type="ARBA" id="ARBA00023121"/>
    </source>
</evidence>
<accession>A0A2U1QDD6</accession>
<feature type="chain" id="PRO_5015625172" evidence="12">
    <location>
        <begin position="19"/>
        <end position="636"/>
    </location>
</feature>
<comment type="similarity">
    <text evidence="2">Belongs to the HAP2/GCS1 family.</text>
</comment>
<evidence type="ECO:0000256" key="5">
    <source>
        <dbReference type="ARBA" id="ARBA00022729"/>
    </source>
</evidence>
<dbReference type="PANTHER" id="PTHR31764">
    <property type="entry name" value="PROTEIN HAPLESS 2"/>
    <property type="match status" value="1"/>
</dbReference>
<keyword evidence="3" id="KW-1003">Cell membrane</keyword>
<feature type="domain" description="Generative cell specific-1/HAP2" evidence="13">
    <location>
        <begin position="40"/>
        <end position="124"/>
    </location>
</feature>
<sequence length="636" mass="72392">MKPLILISIILTNHIVNGGVQILSKSKLQKCQKDNLNAPLNCTQKIVIDMSVPSEASGGEASVVAEVDEVEENSSDNMKTLRDPPEITINKSAAYAEYHLTYIRDVAYRPEEFYHQTRKCDSNAGANIVGAELRDGNGRVIEHTQDVAYRPEEFYHQTRKCDSNAGANIVGAEFIFDTSCFSQFAVLVGTGVGCLHHVEIFEVVIGPQNRAAASADNFLRVSLIGEYFGYTDIPSFEDFFLVIPRQGGPGQPKDLGKDYSKWMLLERVRFTLDGMECNKIGVSYQAFNGQPDFCSSPRYSCLHNQLWNFWEADQNRIQRNQVPLYGLQGRFERINQHPNAGIQSFSIGIPEGLTSNLLVELSADDIEFVYQRSPGNIVSITVPTFQALTQYGTATIASTNTGEVEASYSLTFDCSVGIDLMEEQFFIMKPKEVVTRYYRLYPTNDQAAKYVCHAILKDSDFHEIDRAECQFTTTATVLDNGTQTAFEPVKDGGTKGFFESIEEWWHAFWEVILLVWLLHENGLFDPIYDWWEDHFWDEEQKLQHVRKHHHGDADHHNKHHKKKPKHHHTDGHHKRQRVIDQEHRHTHTDKHKHGRIKGSSNMHPLYGDGTSKTVIKHGHATSTDMHHKHLRSKRRG</sequence>
<dbReference type="AlphaFoldDB" id="A0A2U1QDD6"/>
<keyword evidence="8" id="KW-0472">Membrane</keyword>
<dbReference type="InterPro" id="IPR018928">
    <property type="entry name" value="HAP2/GCS1_dom"/>
</dbReference>
<evidence type="ECO:0000256" key="1">
    <source>
        <dbReference type="ARBA" id="ARBA00004251"/>
    </source>
</evidence>
<keyword evidence="9" id="KW-1015">Disulfide bond</keyword>
<reference evidence="14 15" key="1">
    <citation type="journal article" date="2018" name="Mol. Plant">
        <title>The genome of Artemisia annua provides insight into the evolution of Asteraceae family and artemisinin biosynthesis.</title>
        <authorList>
            <person name="Shen Q."/>
            <person name="Zhang L."/>
            <person name="Liao Z."/>
            <person name="Wang S."/>
            <person name="Yan T."/>
            <person name="Shi P."/>
            <person name="Liu M."/>
            <person name="Fu X."/>
            <person name="Pan Q."/>
            <person name="Wang Y."/>
            <person name="Lv Z."/>
            <person name="Lu X."/>
            <person name="Zhang F."/>
            <person name="Jiang W."/>
            <person name="Ma Y."/>
            <person name="Chen M."/>
            <person name="Hao X."/>
            <person name="Li L."/>
            <person name="Tang Y."/>
            <person name="Lv G."/>
            <person name="Zhou Y."/>
            <person name="Sun X."/>
            <person name="Brodelius P.E."/>
            <person name="Rose J.K.C."/>
            <person name="Tang K."/>
        </authorList>
    </citation>
    <scope>NUCLEOTIDE SEQUENCE [LARGE SCALE GENOMIC DNA]</scope>
    <source>
        <strain evidence="15">cv. Huhao1</strain>
        <tissue evidence="14">Leaf</tissue>
    </source>
</reference>
<keyword evidence="15" id="KW-1185">Reference proteome</keyword>
<evidence type="ECO:0000313" key="15">
    <source>
        <dbReference type="Proteomes" id="UP000245207"/>
    </source>
</evidence>
<dbReference type="InterPro" id="IPR040326">
    <property type="entry name" value="HAP2/GCS1"/>
</dbReference>
<evidence type="ECO:0000256" key="8">
    <source>
        <dbReference type="ARBA" id="ARBA00023136"/>
    </source>
</evidence>
<dbReference type="PANTHER" id="PTHR31764:SF0">
    <property type="entry name" value="GENERATIVE CELL SPECIFIC-1_HAP2 DOMAIN-CONTAINING PROTEIN"/>
    <property type="match status" value="1"/>
</dbReference>
<evidence type="ECO:0000256" key="11">
    <source>
        <dbReference type="SAM" id="MobiDB-lite"/>
    </source>
</evidence>
<keyword evidence="10" id="KW-0278">Fertilization</keyword>
<organism evidence="14 15">
    <name type="scientific">Artemisia annua</name>
    <name type="common">Sweet wormwood</name>
    <dbReference type="NCBI Taxonomy" id="35608"/>
    <lineage>
        <taxon>Eukaryota</taxon>
        <taxon>Viridiplantae</taxon>
        <taxon>Streptophyta</taxon>
        <taxon>Embryophyta</taxon>
        <taxon>Tracheophyta</taxon>
        <taxon>Spermatophyta</taxon>
        <taxon>Magnoliopsida</taxon>
        <taxon>eudicotyledons</taxon>
        <taxon>Gunneridae</taxon>
        <taxon>Pentapetalae</taxon>
        <taxon>asterids</taxon>
        <taxon>campanulids</taxon>
        <taxon>Asterales</taxon>
        <taxon>Asteraceae</taxon>
        <taxon>Asteroideae</taxon>
        <taxon>Anthemideae</taxon>
        <taxon>Artemisiinae</taxon>
        <taxon>Artemisia</taxon>
    </lineage>
</organism>
<keyword evidence="6" id="KW-1133">Transmembrane helix</keyword>
<evidence type="ECO:0000256" key="9">
    <source>
        <dbReference type="ARBA" id="ARBA00023157"/>
    </source>
</evidence>
<dbReference type="EMBL" id="PKPP01000205">
    <property type="protein sequence ID" value="PWA96014.1"/>
    <property type="molecule type" value="Genomic_DNA"/>
</dbReference>
<evidence type="ECO:0000256" key="10">
    <source>
        <dbReference type="ARBA" id="ARBA00023279"/>
    </source>
</evidence>
<gene>
    <name evidence="14" type="ORF">CTI12_AA043920</name>
</gene>
<feature type="signal peptide" evidence="12">
    <location>
        <begin position="1"/>
        <end position="18"/>
    </location>
</feature>
<feature type="region of interest" description="Disordered" evidence="11">
    <location>
        <begin position="546"/>
        <end position="613"/>
    </location>
</feature>
<feature type="compositionally biased region" description="Basic residues" evidence="11">
    <location>
        <begin position="584"/>
        <end position="596"/>
    </location>
</feature>
<feature type="compositionally biased region" description="Basic residues" evidence="11">
    <location>
        <begin position="546"/>
        <end position="576"/>
    </location>
</feature>
<comment type="caution">
    <text evidence="14">The sequence shown here is derived from an EMBL/GenBank/DDBJ whole genome shotgun (WGS) entry which is preliminary data.</text>
</comment>
<comment type="subcellular location">
    <subcellularLocation>
        <location evidence="1">Cell membrane</location>
        <topology evidence="1">Single-pass type I membrane protein</topology>
    </subcellularLocation>
</comment>
<feature type="domain" description="Generative cell specific-1/HAP2" evidence="13">
    <location>
        <begin position="196"/>
        <end position="496"/>
    </location>
</feature>
<evidence type="ECO:0000256" key="4">
    <source>
        <dbReference type="ARBA" id="ARBA00022692"/>
    </source>
</evidence>
<evidence type="ECO:0000256" key="2">
    <source>
        <dbReference type="ARBA" id="ARBA00010929"/>
    </source>
</evidence>
<dbReference type="OrthoDB" id="272303at2759"/>
<evidence type="ECO:0000256" key="12">
    <source>
        <dbReference type="SAM" id="SignalP"/>
    </source>
</evidence>
<evidence type="ECO:0000313" key="14">
    <source>
        <dbReference type="EMBL" id="PWA96014.1"/>
    </source>
</evidence>
<dbReference type="GO" id="GO:0008289">
    <property type="term" value="F:lipid binding"/>
    <property type="evidence" value="ECO:0007669"/>
    <property type="project" value="UniProtKB-KW"/>
</dbReference>
<protein>
    <submittedName>
        <fullName evidence="14">Protein HAPLESS 2</fullName>
    </submittedName>
</protein>
<dbReference type="STRING" id="35608.A0A2U1QDD6"/>
<name>A0A2U1QDD6_ARTAN</name>
<keyword evidence="4" id="KW-0812">Transmembrane</keyword>
<keyword evidence="5 12" id="KW-0732">Signal</keyword>
<evidence type="ECO:0000259" key="13">
    <source>
        <dbReference type="Pfam" id="PF10699"/>
    </source>
</evidence>
<dbReference type="Proteomes" id="UP000245207">
    <property type="component" value="Unassembled WGS sequence"/>
</dbReference>
<evidence type="ECO:0000256" key="6">
    <source>
        <dbReference type="ARBA" id="ARBA00022989"/>
    </source>
</evidence>